<dbReference type="Proteomes" id="UP000234956">
    <property type="component" value="Unassembled WGS sequence"/>
</dbReference>
<gene>
    <name evidence="2" type="ORF">CRI88_20590</name>
</gene>
<evidence type="ECO:0008006" key="4">
    <source>
        <dbReference type="Google" id="ProtNLM"/>
    </source>
</evidence>
<organism evidence="2 3">
    <name type="scientific">Lysinibacillus fusiformis</name>
    <dbReference type="NCBI Taxonomy" id="28031"/>
    <lineage>
        <taxon>Bacteria</taxon>
        <taxon>Bacillati</taxon>
        <taxon>Bacillota</taxon>
        <taxon>Bacilli</taxon>
        <taxon>Bacillales</taxon>
        <taxon>Bacillaceae</taxon>
        <taxon>Lysinibacillus</taxon>
    </lineage>
</organism>
<name>A0A2I0UVD7_9BACI</name>
<dbReference type="RefSeq" id="WP_036122747.1">
    <property type="nucleotide sequence ID" value="NZ_PDFK01000010.1"/>
</dbReference>
<comment type="caution">
    <text evidence="2">The sequence shown here is derived from an EMBL/GenBank/DDBJ whole genome shotgun (WGS) entry which is preliminary data.</text>
</comment>
<sequence>MRKNKVNVVKVSNQYKKLIMLTLCLLTLVGCTNEETKKKLEENEELIETKQTEEISVEDQKRQEKAETVEKSIVKLIEEENYLDAITHYKNTFIQTADSEIKPTEKTIELYNLAVQKYFEKAETFDYYDYILLSLDMEKLNENVTSLIYQKFSTDIEEIEAFIQKGKDETRERIANYKAERAEREAKEQAKRIEESKNRVYIGMTKEQVLATNWGEPDDINRTITSYGTSEQWVYSAYGKYLYFEDGILVTIQD</sequence>
<evidence type="ECO:0000256" key="1">
    <source>
        <dbReference type="SAM" id="Coils"/>
    </source>
</evidence>
<dbReference type="PROSITE" id="PS51257">
    <property type="entry name" value="PROKAR_LIPOPROTEIN"/>
    <property type="match status" value="1"/>
</dbReference>
<proteinExistence type="predicted"/>
<feature type="coiled-coil region" evidence="1">
    <location>
        <begin position="33"/>
        <end position="63"/>
    </location>
</feature>
<evidence type="ECO:0000313" key="2">
    <source>
        <dbReference type="EMBL" id="PKU49986.1"/>
    </source>
</evidence>
<feature type="coiled-coil region" evidence="1">
    <location>
        <begin position="167"/>
        <end position="199"/>
    </location>
</feature>
<dbReference type="AlphaFoldDB" id="A0A2I0UVD7"/>
<protein>
    <recommendedName>
        <fullName evidence="4">Lipoprotein</fullName>
    </recommendedName>
</protein>
<reference evidence="2 3" key="1">
    <citation type="submission" date="2017-10" db="EMBL/GenBank/DDBJ databases">
        <title>Draft genome of Lysinibacillus fusiformis strain Juneja, a laboratory-derived pathogen of Drosophila melanogaster.</title>
        <authorList>
            <person name="Smith B.R."/>
            <person name="Unckless R.L."/>
        </authorList>
    </citation>
    <scope>NUCLEOTIDE SEQUENCE [LARGE SCALE GENOMIC DNA]</scope>
    <source>
        <strain evidence="2 3">Juneja</strain>
    </source>
</reference>
<keyword evidence="1" id="KW-0175">Coiled coil</keyword>
<evidence type="ECO:0000313" key="3">
    <source>
        <dbReference type="Proteomes" id="UP000234956"/>
    </source>
</evidence>
<dbReference type="EMBL" id="PDFK01000010">
    <property type="protein sequence ID" value="PKU49986.1"/>
    <property type="molecule type" value="Genomic_DNA"/>
</dbReference>
<accession>A0A2I0UVD7</accession>